<protein>
    <recommendedName>
        <fullName evidence="7 9">ATP-dependent Clp protease proteolytic subunit</fullName>
        <ecNumber evidence="7">3.4.21.92</ecNumber>
    </recommendedName>
    <alternativeName>
        <fullName evidence="7">Endopeptidase Clp</fullName>
    </alternativeName>
</protein>
<comment type="function">
    <text evidence="7">Cleaves peptides in various proteins in a process that requires ATP hydrolysis. Has a chymotrypsin-like activity. Plays a major role in the degradation of misfolded proteins.</text>
</comment>
<dbReference type="GO" id="GO:0006508">
    <property type="term" value="P:proteolysis"/>
    <property type="evidence" value="ECO:0007669"/>
    <property type="project" value="UniProtKB-KW"/>
</dbReference>
<comment type="subunit">
    <text evidence="7">Fourteen ClpP subunits assemble into 2 heptameric rings which stack back to back to give a disk-like structure with a central cavity, resembling the structure of eukaryotic proteasomes.</text>
</comment>
<proteinExistence type="inferred from homology"/>
<name>A0ABV9N8X7_9PROT</name>
<dbReference type="InterPro" id="IPR001907">
    <property type="entry name" value="ClpP"/>
</dbReference>
<dbReference type="PRINTS" id="PR00127">
    <property type="entry name" value="CLPPROTEASEP"/>
</dbReference>
<dbReference type="Pfam" id="PF00574">
    <property type="entry name" value="CLP_protease"/>
    <property type="match status" value="1"/>
</dbReference>
<dbReference type="Gene3D" id="3.90.226.10">
    <property type="entry name" value="2-enoyl-CoA Hydratase, Chain A, domain 1"/>
    <property type="match status" value="1"/>
</dbReference>
<evidence type="ECO:0000313" key="10">
    <source>
        <dbReference type="EMBL" id="MFC4724807.1"/>
    </source>
</evidence>
<evidence type="ECO:0000256" key="3">
    <source>
        <dbReference type="ARBA" id="ARBA00022670"/>
    </source>
</evidence>
<evidence type="ECO:0000256" key="4">
    <source>
        <dbReference type="ARBA" id="ARBA00022801"/>
    </source>
</evidence>
<evidence type="ECO:0000256" key="1">
    <source>
        <dbReference type="ARBA" id="ARBA00007039"/>
    </source>
</evidence>
<keyword evidence="2 7" id="KW-0963">Cytoplasm</keyword>
<evidence type="ECO:0000256" key="8">
    <source>
        <dbReference type="PROSITE-ProRule" id="PRU10086"/>
    </source>
</evidence>
<evidence type="ECO:0000256" key="2">
    <source>
        <dbReference type="ARBA" id="ARBA00022490"/>
    </source>
</evidence>
<evidence type="ECO:0000313" key="11">
    <source>
        <dbReference type="Proteomes" id="UP001596024"/>
    </source>
</evidence>
<dbReference type="EC" id="3.4.21.92" evidence="7"/>
<comment type="catalytic activity">
    <reaction evidence="6 7 8">
        <text>Hydrolysis of proteins to small peptides in the presence of ATP and magnesium. alpha-casein is the usual test substrate. In the absence of ATP, only oligopeptides shorter than five residues are hydrolyzed (such as succinyl-Leu-Tyr-|-NHMec, and Leu-Tyr-Leu-|-Tyr-Trp, in which cleavage of the -Tyr-|-Leu- and -Tyr-|-Trp bonds also occurs).</text>
        <dbReference type="EC" id="3.4.21.92"/>
    </reaction>
</comment>
<feature type="active site" evidence="7 8">
    <location>
        <position position="144"/>
    </location>
</feature>
<evidence type="ECO:0000256" key="7">
    <source>
        <dbReference type="HAMAP-Rule" id="MF_00444"/>
    </source>
</evidence>
<evidence type="ECO:0000256" key="6">
    <source>
        <dbReference type="ARBA" id="ARBA00034021"/>
    </source>
</evidence>
<dbReference type="InterPro" id="IPR029045">
    <property type="entry name" value="ClpP/crotonase-like_dom_sf"/>
</dbReference>
<keyword evidence="3 7" id="KW-0645">Protease</keyword>
<comment type="subcellular location">
    <subcellularLocation>
        <location evidence="7">Cytoplasm</location>
    </subcellularLocation>
</comment>
<dbReference type="SUPFAM" id="SSF52096">
    <property type="entry name" value="ClpP/crotonase"/>
    <property type="match status" value="1"/>
</dbReference>
<accession>A0ABV9N8X7</accession>
<keyword evidence="4 7" id="KW-0378">Hydrolase</keyword>
<dbReference type="PANTHER" id="PTHR10381:SF70">
    <property type="entry name" value="ATP-DEPENDENT CLP PROTEASE PROTEOLYTIC SUBUNIT"/>
    <property type="match status" value="1"/>
</dbReference>
<reference evidence="11" key="1">
    <citation type="journal article" date="2019" name="Int. J. Syst. Evol. Microbiol.">
        <title>The Global Catalogue of Microorganisms (GCM) 10K type strain sequencing project: providing services to taxonomists for standard genome sequencing and annotation.</title>
        <authorList>
            <consortium name="The Broad Institute Genomics Platform"/>
            <consortium name="The Broad Institute Genome Sequencing Center for Infectious Disease"/>
            <person name="Wu L."/>
            <person name="Ma J."/>
        </authorList>
    </citation>
    <scope>NUCLEOTIDE SEQUENCE [LARGE SCALE GENOMIC DNA]</scope>
    <source>
        <strain evidence="11">CCUG 62981</strain>
    </source>
</reference>
<comment type="caution">
    <text evidence="10">The sequence shown here is derived from an EMBL/GenBank/DDBJ whole genome shotgun (WGS) entry which is preliminary data.</text>
</comment>
<evidence type="ECO:0000256" key="5">
    <source>
        <dbReference type="ARBA" id="ARBA00022825"/>
    </source>
</evidence>
<dbReference type="GO" id="GO:0008233">
    <property type="term" value="F:peptidase activity"/>
    <property type="evidence" value="ECO:0007669"/>
    <property type="project" value="UniProtKB-KW"/>
</dbReference>
<dbReference type="RefSeq" id="WP_382436407.1">
    <property type="nucleotide sequence ID" value="NZ_JBHSGQ010000002.1"/>
</dbReference>
<keyword evidence="5 7" id="KW-0720">Serine protease</keyword>
<dbReference type="InterPro" id="IPR033135">
    <property type="entry name" value="ClpP_His_AS"/>
</dbReference>
<evidence type="ECO:0000256" key="9">
    <source>
        <dbReference type="RuleBase" id="RU003567"/>
    </source>
</evidence>
<dbReference type="NCBIfam" id="NF009205">
    <property type="entry name" value="PRK12553.1"/>
    <property type="match status" value="1"/>
</dbReference>
<dbReference type="PANTHER" id="PTHR10381">
    <property type="entry name" value="ATP-DEPENDENT CLP PROTEASE PROTEOLYTIC SUBUNIT"/>
    <property type="match status" value="1"/>
</dbReference>
<dbReference type="HAMAP" id="MF_00444">
    <property type="entry name" value="ClpP"/>
    <property type="match status" value="1"/>
</dbReference>
<dbReference type="PROSITE" id="PS00382">
    <property type="entry name" value="CLP_PROTEASE_HIS"/>
    <property type="match status" value="1"/>
</dbReference>
<keyword evidence="11" id="KW-1185">Reference proteome</keyword>
<organism evidence="10 11">
    <name type="scientific">Glycocaulis abyssi</name>
    <dbReference type="NCBI Taxonomy" id="1433403"/>
    <lineage>
        <taxon>Bacteria</taxon>
        <taxon>Pseudomonadati</taxon>
        <taxon>Pseudomonadota</taxon>
        <taxon>Alphaproteobacteria</taxon>
        <taxon>Maricaulales</taxon>
        <taxon>Maricaulaceae</taxon>
        <taxon>Glycocaulis</taxon>
    </lineage>
</organism>
<dbReference type="EMBL" id="JBHSGQ010000002">
    <property type="protein sequence ID" value="MFC4724807.1"/>
    <property type="molecule type" value="Genomic_DNA"/>
</dbReference>
<comment type="similarity">
    <text evidence="1 7 9">Belongs to the peptidase S14 family.</text>
</comment>
<dbReference type="InterPro" id="IPR023562">
    <property type="entry name" value="ClpP/TepA"/>
</dbReference>
<dbReference type="Proteomes" id="UP001596024">
    <property type="component" value="Unassembled WGS sequence"/>
</dbReference>
<dbReference type="CDD" id="cd07017">
    <property type="entry name" value="S14_ClpP_2"/>
    <property type="match status" value="1"/>
</dbReference>
<gene>
    <name evidence="7" type="primary">clpP</name>
    <name evidence="10" type="ORF">ACFPB0_05840</name>
</gene>
<sequence>MTHFRETGYFPMMADGFRAHPIRNDDEDAPEKDAAPAGEDFVGKALFESRTILITGGISDKVARSVCAQLFALAAKSDDPILVVISSPGGHVESGDMIHDTMKFIKPRVIVLGSGWVASAGALIFVGAEKQDRYCLPNTRFLIHQPSGGAGGAASDIEIQVREMRMMRDRLNRIFAEATGQSLERIEKDTDRDFWLTAKDAIEYGLCHKIVTRQDEIKR</sequence>
<feature type="active site" description="Nucleophile" evidence="7">
    <location>
        <position position="119"/>
    </location>
</feature>